<gene>
    <name evidence="1" type="ORF">HELGO_WM14908</name>
</gene>
<name>A0A6S6SCP4_9BACT</name>
<proteinExistence type="predicted"/>
<protein>
    <submittedName>
        <fullName evidence="1">Glycosyltransferase</fullName>
    </submittedName>
</protein>
<dbReference type="Gene3D" id="3.40.50.2000">
    <property type="entry name" value="Glycogen Phosphorylase B"/>
    <property type="match status" value="1"/>
</dbReference>
<dbReference type="AlphaFoldDB" id="A0A6S6SCP4"/>
<reference evidence="1" key="1">
    <citation type="submission" date="2020-01" db="EMBL/GenBank/DDBJ databases">
        <authorList>
            <person name="Meier V. D."/>
            <person name="Meier V D."/>
        </authorList>
    </citation>
    <scope>NUCLEOTIDE SEQUENCE</scope>
    <source>
        <strain evidence="1">HLG_WM_MAG_03</strain>
    </source>
</reference>
<evidence type="ECO:0000313" key="1">
    <source>
        <dbReference type="EMBL" id="CAA6807716.1"/>
    </source>
</evidence>
<dbReference type="SUPFAM" id="SSF53756">
    <property type="entry name" value="UDP-Glycosyltransferase/glycogen phosphorylase"/>
    <property type="match status" value="1"/>
</dbReference>
<accession>A0A6S6SCP4</accession>
<dbReference type="GO" id="GO:0016740">
    <property type="term" value="F:transferase activity"/>
    <property type="evidence" value="ECO:0007669"/>
    <property type="project" value="UniProtKB-KW"/>
</dbReference>
<keyword evidence="1" id="KW-0808">Transferase</keyword>
<sequence length="369" mass="43117">MLLITDQEEYSENGTVTTLFDGYLKKYWEIDIVYITPYKHSFQRKGNHLIVPKKYQNEIIDYLSTGNDLTQYNFVIVRNKKRVLENVLKYKEKYNYKVGYRISYPKQYHNLELNQSFTPKGLFNRLKYTMKIKKRDKLANLCDLFLPASREAHKVFYPDIKITSFPLFIGLDEDNLRTHTASEGETFRFVNIGTLDTLREFDVVLDAFEKLSLENWHLDIVVDNKEFIRKLLALYPKFKDKVTLHEGVHTLEALKDVVSQNDMGIALLPQNKFHNTVIANKVIRYSGCAVPSLMVNNEKNHSVFSEDEAYFSDFDVDSISLHLARIMSSSKVELVQKGKNAQEKLLKIRRNYKVLAQELAEEMDRIVAN</sequence>
<organism evidence="1">
    <name type="scientific">uncultured Sulfurovum sp</name>
    <dbReference type="NCBI Taxonomy" id="269237"/>
    <lineage>
        <taxon>Bacteria</taxon>
        <taxon>Pseudomonadati</taxon>
        <taxon>Campylobacterota</taxon>
        <taxon>Epsilonproteobacteria</taxon>
        <taxon>Campylobacterales</taxon>
        <taxon>Sulfurovaceae</taxon>
        <taxon>Sulfurovum</taxon>
        <taxon>environmental samples</taxon>
    </lineage>
</organism>
<dbReference type="EMBL" id="CACVAR010000166">
    <property type="protein sequence ID" value="CAA6807716.1"/>
    <property type="molecule type" value="Genomic_DNA"/>
</dbReference>